<protein>
    <submittedName>
        <fullName evidence="1">Uncharacterized protein</fullName>
    </submittedName>
</protein>
<accession>N6U280</accession>
<gene>
    <name evidence="1" type="ORF">RHSP_71949</name>
</gene>
<dbReference type="AlphaFoldDB" id="N6U280"/>
<dbReference type="EMBL" id="AQHN01000089">
    <property type="protein sequence ID" value="ENN84468.1"/>
    <property type="molecule type" value="Genomic_DNA"/>
</dbReference>
<dbReference type="Proteomes" id="UP000012429">
    <property type="component" value="Unassembled WGS sequence"/>
</dbReference>
<organism evidence="1 2">
    <name type="scientific">Rhizobium freirei PRF 81</name>
    <dbReference type="NCBI Taxonomy" id="363754"/>
    <lineage>
        <taxon>Bacteria</taxon>
        <taxon>Pseudomonadati</taxon>
        <taxon>Pseudomonadota</taxon>
        <taxon>Alphaproteobacteria</taxon>
        <taxon>Hyphomicrobiales</taxon>
        <taxon>Rhizobiaceae</taxon>
        <taxon>Rhizobium/Agrobacterium group</taxon>
        <taxon>Rhizobium</taxon>
    </lineage>
</organism>
<proteinExistence type="predicted"/>
<reference evidence="1 2" key="1">
    <citation type="journal article" date="2012" name="BMC Genomics">
        <title>Genomic basis of broad host range and environmental adaptability of Rhizobium tropici CIAT 899 and Rhizobium sp. PRF 81 which are used in inoculants for common bean (Phaseolus vulgaris L.).</title>
        <authorList>
            <person name="Ormeno-Orrillo E."/>
            <person name="Menna P."/>
            <person name="Almeida L.G."/>
            <person name="Ollero F.J."/>
            <person name="Nicolas M.F."/>
            <person name="Pains Rodrigues E."/>
            <person name="Shigueyoshi Nakatani A."/>
            <person name="Silva Batista J.S."/>
            <person name="Oliveira Chueire L.M."/>
            <person name="Souza R.C."/>
            <person name="Ribeiro Vasconcelos A.T."/>
            <person name="Megias M."/>
            <person name="Hungria M."/>
            <person name="Martinez-Romero E."/>
        </authorList>
    </citation>
    <scope>NUCLEOTIDE SEQUENCE [LARGE SCALE GENOMIC DNA]</scope>
    <source>
        <strain evidence="1 2">PRF 81</strain>
    </source>
</reference>
<evidence type="ECO:0000313" key="2">
    <source>
        <dbReference type="Proteomes" id="UP000012429"/>
    </source>
</evidence>
<name>N6U280_9HYPH</name>
<evidence type="ECO:0000313" key="1">
    <source>
        <dbReference type="EMBL" id="ENN84468.1"/>
    </source>
</evidence>
<keyword evidence="2" id="KW-1185">Reference proteome</keyword>
<dbReference type="PATRIC" id="fig|363754.4.peg.6326"/>
<sequence>MRLPDALFRPPRSRARGFRHKIPSRYAPRHGPIGWQIPGRPRQSPLRSGPYALPHCGSPYRSSIIPSSGSRFWAGLGRQATVAGNGAMGSESSDFWRFESASSIFQIPQTLVIRGLFIELEILQQEPSSTRRRHAIDDLLLFVANTITSNPLQKSTATHSCHMQFNQDINRLHRSFAAQFLRPPAALSCSLKSQIQWRQFGVPQFLPFQAHNASIAVRSKRGTQRRHGELSTARQHIAIWQPRARFGNAILHMKMAGIAPNLPPGFGWILSALAPGMMRIPDQRAIGCCLQKAGNRVGRYQTIMRLDDHLGGKAFSPGCFVPPPQRRQRFIQLLLSARFTAVENSQRPDARGFGPRQIAQERLLGLGCRPDETQRGVEGADAHDGLLQCTGKGGRRTEPFGEIGRQIDRAAEGTNFDSVEAVMRRQGKGLVQFKIRASQRRKCQRHPWHIIINDSHHGLLRLVANVGRQARKQGALHPLPATDARHK</sequence>
<comment type="caution">
    <text evidence="1">The sequence shown here is derived from an EMBL/GenBank/DDBJ whole genome shotgun (WGS) entry which is preliminary data.</text>
</comment>